<dbReference type="EMBL" id="KB469298">
    <property type="protein sequence ID" value="EPQ58086.1"/>
    <property type="molecule type" value="Genomic_DNA"/>
</dbReference>
<gene>
    <name evidence="1" type="ORF">GLOTRDRAFT_136867</name>
</gene>
<dbReference type="RefSeq" id="XP_007863362.1">
    <property type="nucleotide sequence ID" value="XM_007865171.1"/>
</dbReference>
<dbReference type="AlphaFoldDB" id="S7QE57"/>
<keyword evidence="2" id="KW-1185">Reference proteome</keyword>
<name>S7QE57_GLOTA</name>
<dbReference type="GeneID" id="19303648"/>
<dbReference type="Proteomes" id="UP000030669">
    <property type="component" value="Unassembled WGS sequence"/>
</dbReference>
<dbReference type="HOGENOM" id="CLU_052197_0_0_1"/>
<proteinExistence type="predicted"/>
<reference evidence="1 2" key="1">
    <citation type="journal article" date="2012" name="Science">
        <title>The Paleozoic origin of enzymatic lignin decomposition reconstructed from 31 fungal genomes.</title>
        <authorList>
            <person name="Floudas D."/>
            <person name="Binder M."/>
            <person name="Riley R."/>
            <person name="Barry K."/>
            <person name="Blanchette R.A."/>
            <person name="Henrissat B."/>
            <person name="Martinez A.T."/>
            <person name="Otillar R."/>
            <person name="Spatafora J.W."/>
            <person name="Yadav J.S."/>
            <person name="Aerts A."/>
            <person name="Benoit I."/>
            <person name="Boyd A."/>
            <person name="Carlson A."/>
            <person name="Copeland A."/>
            <person name="Coutinho P.M."/>
            <person name="de Vries R.P."/>
            <person name="Ferreira P."/>
            <person name="Findley K."/>
            <person name="Foster B."/>
            <person name="Gaskell J."/>
            <person name="Glotzer D."/>
            <person name="Gorecki P."/>
            <person name="Heitman J."/>
            <person name="Hesse C."/>
            <person name="Hori C."/>
            <person name="Igarashi K."/>
            <person name="Jurgens J.A."/>
            <person name="Kallen N."/>
            <person name="Kersten P."/>
            <person name="Kohler A."/>
            <person name="Kuees U."/>
            <person name="Kumar T.K.A."/>
            <person name="Kuo A."/>
            <person name="LaButti K."/>
            <person name="Larrondo L.F."/>
            <person name="Lindquist E."/>
            <person name="Ling A."/>
            <person name="Lombard V."/>
            <person name="Lucas S."/>
            <person name="Lundell T."/>
            <person name="Martin R."/>
            <person name="McLaughlin D.J."/>
            <person name="Morgenstern I."/>
            <person name="Morin E."/>
            <person name="Murat C."/>
            <person name="Nagy L.G."/>
            <person name="Nolan M."/>
            <person name="Ohm R.A."/>
            <person name="Patyshakuliyeva A."/>
            <person name="Rokas A."/>
            <person name="Ruiz-Duenas F.J."/>
            <person name="Sabat G."/>
            <person name="Salamov A."/>
            <person name="Samejima M."/>
            <person name="Schmutz J."/>
            <person name="Slot J.C."/>
            <person name="St John F."/>
            <person name="Stenlid J."/>
            <person name="Sun H."/>
            <person name="Sun S."/>
            <person name="Syed K."/>
            <person name="Tsang A."/>
            <person name="Wiebenga A."/>
            <person name="Young D."/>
            <person name="Pisabarro A."/>
            <person name="Eastwood D.C."/>
            <person name="Martin F."/>
            <person name="Cullen D."/>
            <person name="Grigoriev I.V."/>
            <person name="Hibbett D.S."/>
        </authorList>
    </citation>
    <scope>NUCLEOTIDE SEQUENCE [LARGE SCALE GENOMIC DNA]</scope>
    <source>
        <strain evidence="1 2">ATCC 11539</strain>
    </source>
</reference>
<evidence type="ECO:0008006" key="3">
    <source>
        <dbReference type="Google" id="ProtNLM"/>
    </source>
</evidence>
<sequence>MTRSLSFPARLWCPCSNSFVWGNSMKPRPPPVKGLQLELELDKCIGVGRSGHVYEAHVLNAKQLQQSLGGFKIPRLCVKLAEPNRLRSLAREAWFYEQLDAAGAQGVVVPRNFGFFTTQCSFSQVVPWRGSSWAFHDEMEHPADTSDIHDWLPQEPEHPALYRDDGEKSNENSQWKNWKWDRNGVQDVGLMIMERLGKEMDVPAMYTFYNGERKEVLHLLQDLAWAGVWHGDVRLNQIVRRKPSLVCPRHGYAHRWRVIDFDRSYAVTAVDEERALLARVAHRVFKLPTFWGGGSE</sequence>
<evidence type="ECO:0000313" key="2">
    <source>
        <dbReference type="Proteomes" id="UP000030669"/>
    </source>
</evidence>
<dbReference type="OrthoDB" id="3067876at2759"/>
<protein>
    <recommendedName>
        <fullName evidence="3">Protein kinase domain-containing protein</fullName>
    </recommendedName>
</protein>
<organism evidence="1 2">
    <name type="scientific">Gloeophyllum trabeum (strain ATCC 11539 / FP-39264 / Madison 617)</name>
    <name type="common">Brown rot fungus</name>
    <dbReference type="NCBI Taxonomy" id="670483"/>
    <lineage>
        <taxon>Eukaryota</taxon>
        <taxon>Fungi</taxon>
        <taxon>Dikarya</taxon>
        <taxon>Basidiomycota</taxon>
        <taxon>Agaricomycotina</taxon>
        <taxon>Agaricomycetes</taxon>
        <taxon>Gloeophyllales</taxon>
        <taxon>Gloeophyllaceae</taxon>
        <taxon>Gloeophyllum</taxon>
    </lineage>
</organism>
<evidence type="ECO:0000313" key="1">
    <source>
        <dbReference type="EMBL" id="EPQ58086.1"/>
    </source>
</evidence>
<accession>S7QE57</accession>
<dbReference type="KEGG" id="gtr:GLOTRDRAFT_136867"/>
<dbReference type="eggNOG" id="ENOG502SV4Q">
    <property type="taxonomic scope" value="Eukaryota"/>
</dbReference>